<organism evidence="1 2">
    <name type="scientific">Chryseobacterium populi</name>
    <dbReference type="NCBI Taxonomy" id="1144316"/>
    <lineage>
        <taxon>Bacteria</taxon>
        <taxon>Pseudomonadati</taxon>
        <taxon>Bacteroidota</taxon>
        <taxon>Flavobacteriia</taxon>
        <taxon>Flavobacteriales</taxon>
        <taxon>Weeksellaceae</taxon>
        <taxon>Chryseobacterium group</taxon>
        <taxon>Chryseobacterium</taxon>
    </lineage>
</organism>
<comment type="caution">
    <text evidence="1">The sequence shown here is derived from an EMBL/GenBank/DDBJ whole genome shotgun (WGS) entry which is preliminary data.</text>
</comment>
<keyword evidence="2" id="KW-1185">Reference proteome</keyword>
<dbReference type="AlphaFoldDB" id="J2KRZ2"/>
<dbReference type="OrthoDB" id="1263371at2"/>
<sequence>MKTVNFNTLVGKNISEAKIILKGYKIKKLQPAEYVCFLKSYCFGLIKTRLYLYCTDNKIQDYYIITY</sequence>
<dbReference type="EMBL" id="AKJY01000003">
    <property type="protein sequence ID" value="EJL75818.1"/>
    <property type="molecule type" value="Genomic_DNA"/>
</dbReference>
<gene>
    <name evidence="1" type="ORF">PMI13_00214</name>
</gene>
<name>J2KRZ2_9FLAO</name>
<proteinExistence type="predicted"/>
<evidence type="ECO:0000313" key="2">
    <source>
        <dbReference type="Proteomes" id="UP000007509"/>
    </source>
</evidence>
<protein>
    <submittedName>
        <fullName evidence="1">Uncharacterized protein</fullName>
    </submittedName>
</protein>
<evidence type="ECO:0000313" key="1">
    <source>
        <dbReference type="EMBL" id="EJL75818.1"/>
    </source>
</evidence>
<dbReference type="PATRIC" id="fig|1144316.3.peg.214"/>
<reference evidence="1 2" key="1">
    <citation type="journal article" date="2012" name="J. Bacteriol.">
        <title>Twenty-one genome sequences from Pseudomonas species and 19 genome sequences from diverse bacteria isolated from the rhizosphere and endosphere of Populus deltoides.</title>
        <authorList>
            <person name="Brown S.D."/>
            <person name="Utturkar S.M."/>
            <person name="Klingeman D.M."/>
            <person name="Johnson C.M."/>
            <person name="Martin S.L."/>
            <person name="Land M.L."/>
            <person name="Lu T.Y."/>
            <person name="Schadt C.W."/>
            <person name="Doktycz M.J."/>
            <person name="Pelletier D.A."/>
        </authorList>
    </citation>
    <scope>NUCLEOTIDE SEQUENCE [LARGE SCALE GENOMIC DNA]</scope>
    <source>
        <strain evidence="1 2">CF314</strain>
    </source>
</reference>
<dbReference type="Proteomes" id="UP000007509">
    <property type="component" value="Unassembled WGS sequence"/>
</dbReference>
<accession>J2KRZ2</accession>
<dbReference type="RefSeq" id="WP_007839723.1">
    <property type="nucleotide sequence ID" value="NZ_AKJY01000003.1"/>
</dbReference>